<accession>A0A8X6IGD3</accession>
<keyword evidence="2" id="KW-1185">Reference proteome</keyword>
<dbReference type="EMBL" id="BMAW01044327">
    <property type="protein sequence ID" value="GFS43920.1"/>
    <property type="molecule type" value="Genomic_DNA"/>
</dbReference>
<protein>
    <submittedName>
        <fullName evidence="1">Uncharacterized protein</fullName>
    </submittedName>
</protein>
<name>A0A8X6IGD3_NEPPI</name>
<proteinExistence type="predicted"/>
<dbReference type="Proteomes" id="UP000887013">
    <property type="component" value="Unassembled WGS sequence"/>
</dbReference>
<gene>
    <name evidence="1" type="ORF">NPIL_678171</name>
</gene>
<dbReference type="AlphaFoldDB" id="A0A8X6IGD3"/>
<sequence length="79" mass="8614">MIKDSMCNGLRPQPLFSESLVVFAASGVSITGRIIYKDTPLTIKAYCTITGILSSLSPNHYLINAWPHTSLISSTSVER</sequence>
<comment type="caution">
    <text evidence="1">The sequence shown here is derived from an EMBL/GenBank/DDBJ whole genome shotgun (WGS) entry which is preliminary data.</text>
</comment>
<evidence type="ECO:0000313" key="2">
    <source>
        <dbReference type="Proteomes" id="UP000887013"/>
    </source>
</evidence>
<organism evidence="1 2">
    <name type="scientific">Nephila pilipes</name>
    <name type="common">Giant wood spider</name>
    <name type="synonym">Nephila maculata</name>
    <dbReference type="NCBI Taxonomy" id="299642"/>
    <lineage>
        <taxon>Eukaryota</taxon>
        <taxon>Metazoa</taxon>
        <taxon>Ecdysozoa</taxon>
        <taxon>Arthropoda</taxon>
        <taxon>Chelicerata</taxon>
        <taxon>Arachnida</taxon>
        <taxon>Araneae</taxon>
        <taxon>Araneomorphae</taxon>
        <taxon>Entelegynae</taxon>
        <taxon>Araneoidea</taxon>
        <taxon>Nephilidae</taxon>
        <taxon>Nephila</taxon>
    </lineage>
</organism>
<reference evidence="1" key="1">
    <citation type="submission" date="2020-08" db="EMBL/GenBank/DDBJ databases">
        <title>Multicomponent nature underlies the extraordinary mechanical properties of spider dragline silk.</title>
        <authorList>
            <person name="Kono N."/>
            <person name="Nakamura H."/>
            <person name="Mori M."/>
            <person name="Yoshida Y."/>
            <person name="Ohtoshi R."/>
            <person name="Malay A.D."/>
            <person name="Moran D.A.P."/>
            <person name="Tomita M."/>
            <person name="Numata K."/>
            <person name="Arakawa K."/>
        </authorList>
    </citation>
    <scope>NUCLEOTIDE SEQUENCE</scope>
</reference>
<evidence type="ECO:0000313" key="1">
    <source>
        <dbReference type="EMBL" id="GFS43920.1"/>
    </source>
</evidence>